<keyword evidence="2" id="KW-1133">Transmembrane helix</keyword>
<dbReference type="AlphaFoldDB" id="R7YX13"/>
<dbReference type="EMBL" id="JH767578">
    <property type="protein sequence ID" value="EON66191.1"/>
    <property type="molecule type" value="Genomic_DNA"/>
</dbReference>
<name>R7YX13_CONA1</name>
<accession>R7YX13</accession>
<evidence type="ECO:0000313" key="4">
    <source>
        <dbReference type="Proteomes" id="UP000016924"/>
    </source>
</evidence>
<feature type="compositionally biased region" description="Basic and acidic residues" evidence="1">
    <location>
        <begin position="1"/>
        <end position="13"/>
    </location>
</feature>
<feature type="transmembrane region" description="Helical" evidence="2">
    <location>
        <begin position="147"/>
        <end position="168"/>
    </location>
</feature>
<dbReference type="RefSeq" id="XP_007781508.1">
    <property type="nucleotide sequence ID" value="XM_007783318.1"/>
</dbReference>
<dbReference type="HOGENOM" id="CLU_1378043_0_0_1"/>
<organism evidence="3 4">
    <name type="scientific">Coniosporium apollinis (strain CBS 100218)</name>
    <name type="common">Rock-inhabiting black yeast</name>
    <dbReference type="NCBI Taxonomy" id="1168221"/>
    <lineage>
        <taxon>Eukaryota</taxon>
        <taxon>Fungi</taxon>
        <taxon>Dikarya</taxon>
        <taxon>Ascomycota</taxon>
        <taxon>Pezizomycotina</taxon>
        <taxon>Dothideomycetes</taxon>
        <taxon>Dothideomycetes incertae sedis</taxon>
        <taxon>Coniosporium</taxon>
    </lineage>
</organism>
<evidence type="ECO:0000313" key="3">
    <source>
        <dbReference type="EMBL" id="EON66191.1"/>
    </source>
</evidence>
<feature type="region of interest" description="Disordered" evidence="1">
    <location>
        <begin position="72"/>
        <end position="91"/>
    </location>
</feature>
<keyword evidence="4" id="KW-1185">Reference proteome</keyword>
<gene>
    <name evidence="3" type="ORF">W97_05435</name>
</gene>
<reference evidence="4" key="1">
    <citation type="submission" date="2012-06" db="EMBL/GenBank/DDBJ databases">
        <title>The genome sequence of Coniosporium apollinis CBS 100218.</title>
        <authorList>
            <consortium name="The Broad Institute Genome Sequencing Platform"/>
            <person name="Cuomo C."/>
            <person name="Gorbushina A."/>
            <person name="Noack S."/>
            <person name="Walker B."/>
            <person name="Young S.K."/>
            <person name="Zeng Q."/>
            <person name="Gargeya S."/>
            <person name="Fitzgerald M."/>
            <person name="Haas B."/>
            <person name="Abouelleil A."/>
            <person name="Alvarado L."/>
            <person name="Arachchi H.M."/>
            <person name="Berlin A.M."/>
            <person name="Chapman S.B."/>
            <person name="Goldberg J."/>
            <person name="Griggs A."/>
            <person name="Gujja S."/>
            <person name="Hansen M."/>
            <person name="Howarth C."/>
            <person name="Imamovic A."/>
            <person name="Larimer J."/>
            <person name="McCowan C."/>
            <person name="Montmayeur A."/>
            <person name="Murphy C."/>
            <person name="Neiman D."/>
            <person name="Pearson M."/>
            <person name="Priest M."/>
            <person name="Roberts A."/>
            <person name="Saif S."/>
            <person name="Shea T."/>
            <person name="Sisk P."/>
            <person name="Sykes S."/>
            <person name="Wortman J."/>
            <person name="Nusbaum C."/>
            <person name="Birren B."/>
        </authorList>
    </citation>
    <scope>NUCLEOTIDE SEQUENCE [LARGE SCALE GENOMIC DNA]</scope>
    <source>
        <strain evidence="4">CBS 100218</strain>
    </source>
</reference>
<evidence type="ECO:0000256" key="2">
    <source>
        <dbReference type="SAM" id="Phobius"/>
    </source>
</evidence>
<sequence length="198" mass="21267">MSTPAEDPHERDMGSSYMPSSHVAQSESEALSTESEAVPSTVEEEPLFPLNDSVSGPRLAGAILRIAVHETAQSPEVDDAPSPEVGDSQSDADTQDLLAGAAFAAMGSRRHRLSPDRLAEIQEQRDELPADSGVRPHARELCFYGRWLLLPILGLSGACPCLLFVVVLNRAFLAVANLEVLLVRTMYKEALAGDARSS</sequence>
<proteinExistence type="predicted"/>
<dbReference type="Proteomes" id="UP000016924">
    <property type="component" value="Unassembled WGS sequence"/>
</dbReference>
<keyword evidence="2" id="KW-0472">Membrane</keyword>
<feature type="compositionally biased region" description="Low complexity" evidence="1">
    <location>
        <begin position="24"/>
        <end position="37"/>
    </location>
</feature>
<protein>
    <submittedName>
        <fullName evidence="3">Uncharacterized protein</fullName>
    </submittedName>
</protein>
<feature type="region of interest" description="Disordered" evidence="1">
    <location>
        <begin position="1"/>
        <end position="54"/>
    </location>
</feature>
<keyword evidence="2" id="KW-0812">Transmembrane</keyword>
<evidence type="ECO:0000256" key="1">
    <source>
        <dbReference type="SAM" id="MobiDB-lite"/>
    </source>
</evidence>
<dbReference type="GeneID" id="19902746"/>